<dbReference type="EC" id="2.7.13.3" evidence="3"/>
<evidence type="ECO:0000256" key="11">
    <source>
        <dbReference type="ARBA" id="ARBA00022989"/>
    </source>
</evidence>
<feature type="domain" description="Histidine kinase" evidence="15">
    <location>
        <begin position="484"/>
        <end position="593"/>
    </location>
</feature>
<evidence type="ECO:0000313" key="18">
    <source>
        <dbReference type="Proteomes" id="UP000515679"/>
    </source>
</evidence>
<dbReference type="InterPro" id="IPR010559">
    <property type="entry name" value="Sig_transdc_His_kin_internal"/>
</dbReference>
<evidence type="ECO:0000256" key="10">
    <source>
        <dbReference type="ARBA" id="ARBA00022840"/>
    </source>
</evidence>
<evidence type="ECO:0000256" key="14">
    <source>
        <dbReference type="SAM" id="Phobius"/>
    </source>
</evidence>
<dbReference type="CDD" id="cd06225">
    <property type="entry name" value="HAMP"/>
    <property type="match status" value="1"/>
</dbReference>
<evidence type="ECO:0000259" key="16">
    <source>
        <dbReference type="PROSITE" id="PS50885"/>
    </source>
</evidence>
<reference evidence="17 18" key="1">
    <citation type="submission" date="2019-07" db="EMBL/GenBank/DDBJ databases">
        <authorList>
            <person name="Kim J.K."/>
            <person name="Cheong H.-M."/>
            <person name="Choi Y."/>
            <person name="Hwang K.J."/>
            <person name="Lee S."/>
            <person name="Choi C."/>
        </authorList>
    </citation>
    <scope>NUCLEOTIDE SEQUENCE [LARGE SCALE GENOMIC DNA]</scope>
    <source>
        <strain evidence="17 18">KS 22</strain>
    </source>
</reference>
<dbReference type="Gene3D" id="3.30.565.10">
    <property type="entry name" value="Histidine kinase-like ATPase, C-terminal domain"/>
    <property type="match status" value="1"/>
</dbReference>
<feature type="transmembrane region" description="Helical" evidence="14">
    <location>
        <begin position="305"/>
        <end position="324"/>
    </location>
</feature>
<dbReference type="EMBL" id="CP041969">
    <property type="protein sequence ID" value="QMV44213.1"/>
    <property type="molecule type" value="Genomic_DNA"/>
</dbReference>
<dbReference type="SUPFAM" id="SSF158472">
    <property type="entry name" value="HAMP domain-like"/>
    <property type="match status" value="1"/>
</dbReference>
<evidence type="ECO:0000313" key="17">
    <source>
        <dbReference type="EMBL" id="QMV44213.1"/>
    </source>
</evidence>
<sequence length="599" mass="67091">MLPTSSPTHRKRWNISTILIVSFVIMISLPISLIAAYSVRSFNTILLDNATSRAMQTLEQISYTVDAKLRLMKNTIATIANDRGMIIAASSAHFSESRQDQLELSRKLESNLHSYFHYTPDVLSVVFTFNDNGAASYKQNLSIDEAGMRAQPWYQEILHDKNKVHIMGAETNSGMFNDNDNYISVAVAPNYSMTFFKVEMIYFVFNAAEITELLKTEVSDAGDGFVLNASGSVVASTNEAAMKDGLSSNPHFRQAIAGTSGNYVENIDGRQSFIVYRSSEQGFKYIQVYSYSNMVEQINTMYKRILALSAAGLIVFLLVSYLLVRSIVKPIGSLVNQMAAVKAGNLKAKIKESGPIETYVLGVTFNEMVSRLKSSIQEIEDKETQKRLAEIASLQSQINPHFLLNTLNTIKLMASISNAVNIQKMTEALTKLLSSAFNRGGMYTTVEEEIKLLDYYVQIMKIRYGDQFDIRYEIDPETSSNRILKLLLQPIVENAIIHGLHERETRGLILVSGETRRHDCQIVIRDNGRGMSPEVLRKLLDSTETNVQESFNGIGLKNVHDRLRLNYGPLYGITIESEPNQGTTVTVVWPNLRGDDKDA</sequence>
<evidence type="ECO:0000256" key="7">
    <source>
        <dbReference type="ARBA" id="ARBA00022692"/>
    </source>
</evidence>
<keyword evidence="6" id="KW-0808">Transferase</keyword>
<evidence type="ECO:0000256" key="5">
    <source>
        <dbReference type="ARBA" id="ARBA00022553"/>
    </source>
</evidence>
<dbReference type="SUPFAM" id="SSF55874">
    <property type="entry name" value="ATPase domain of HSP90 chaperone/DNA topoisomerase II/histidine kinase"/>
    <property type="match status" value="1"/>
</dbReference>
<keyword evidence="7 14" id="KW-0812">Transmembrane</keyword>
<comment type="subcellular location">
    <subcellularLocation>
        <location evidence="2">Cell membrane</location>
        <topology evidence="2">Multi-pass membrane protein</topology>
    </subcellularLocation>
</comment>
<organism evidence="17 18">
    <name type="scientific">Cohnella cholangitidis</name>
    <dbReference type="NCBI Taxonomy" id="2598458"/>
    <lineage>
        <taxon>Bacteria</taxon>
        <taxon>Bacillati</taxon>
        <taxon>Bacillota</taxon>
        <taxon>Bacilli</taxon>
        <taxon>Bacillales</taxon>
        <taxon>Paenibacillaceae</taxon>
        <taxon>Cohnella</taxon>
    </lineage>
</organism>
<dbReference type="AlphaFoldDB" id="A0A7G5C4S9"/>
<dbReference type="InterPro" id="IPR003594">
    <property type="entry name" value="HATPase_dom"/>
</dbReference>
<proteinExistence type="predicted"/>
<dbReference type="Pfam" id="PF00672">
    <property type="entry name" value="HAMP"/>
    <property type="match status" value="1"/>
</dbReference>
<keyword evidence="18" id="KW-1185">Reference proteome</keyword>
<dbReference type="Pfam" id="PF06580">
    <property type="entry name" value="His_kinase"/>
    <property type="match status" value="1"/>
</dbReference>
<dbReference type="Pfam" id="PF02518">
    <property type="entry name" value="HATPase_c"/>
    <property type="match status" value="1"/>
</dbReference>
<dbReference type="GO" id="GO:0005524">
    <property type="term" value="F:ATP binding"/>
    <property type="evidence" value="ECO:0007669"/>
    <property type="project" value="UniProtKB-KW"/>
</dbReference>
<accession>A0A7G5C4S9</accession>
<name>A0A7G5C4S9_9BACL</name>
<evidence type="ECO:0000256" key="2">
    <source>
        <dbReference type="ARBA" id="ARBA00004651"/>
    </source>
</evidence>
<protein>
    <recommendedName>
        <fullName evidence="3">histidine kinase</fullName>
        <ecNumber evidence="3">2.7.13.3</ecNumber>
    </recommendedName>
</protein>
<dbReference type="PROSITE" id="PS50109">
    <property type="entry name" value="HIS_KIN"/>
    <property type="match status" value="1"/>
</dbReference>
<dbReference type="GO" id="GO:0000155">
    <property type="term" value="F:phosphorelay sensor kinase activity"/>
    <property type="evidence" value="ECO:0007669"/>
    <property type="project" value="InterPro"/>
</dbReference>
<dbReference type="InterPro" id="IPR003660">
    <property type="entry name" value="HAMP_dom"/>
</dbReference>
<evidence type="ECO:0000256" key="1">
    <source>
        <dbReference type="ARBA" id="ARBA00000085"/>
    </source>
</evidence>
<keyword evidence="10" id="KW-0067">ATP-binding</keyword>
<dbReference type="GO" id="GO:0005886">
    <property type="term" value="C:plasma membrane"/>
    <property type="evidence" value="ECO:0007669"/>
    <property type="project" value="UniProtKB-SubCell"/>
</dbReference>
<evidence type="ECO:0000256" key="8">
    <source>
        <dbReference type="ARBA" id="ARBA00022741"/>
    </source>
</evidence>
<dbReference type="InterPro" id="IPR050640">
    <property type="entry name" value="Bact_2-comp_sensor_kinase"/>
</dbReference>
<keyword evidence="12" id="KW-0902">Two-component regulatory system</keyword>
<keyword evidence="11 14" id="KW-1133">Transmembrane helix</keyword>
<evidence type="ECO:0000256" key="13">
    <source>
        <dbReference type="ARBA" id="ARBA00023136"/>
    </source>
</evidence>
<dbReference type="KEGG" id="cchl:FPL14_25880"/>
<dbReference type="Gene3D" id="6.10.340.10">
    <property type="match status" value="1"/>
</dbReference>
<dbReference type="InterPro" id="IPR036890">
    <property type="entry name" value="HATPase_C_sf"/>
</dbReference>
<evidence type="ECO:0000256" key="3">
    <source>
        <dbReference type="ARBA" id="ARBA00012438"/>
    </source>
</evidence>
<dbReference type="SMART" id="SM00387">
    <property type="entry name" value="HATPase_c"/>
    <property type="match status" value="1"/>
</dbReference>
<comment type="catalytic activity">
    <reaction evidence="1">
        <text>ATP + protein L-histidine = ADP + protein N-phospho-L-histidine.</text>
        <dbReference type="EC" id="2.7.13.3"/>
    </reaction>
</comment>
<dbReference type="PANTHER" id="PTHR34220:SF11">
    <property type="entry name" value="SENSOR PROTEIN KINASE HPTS"/>
    <property type="match status" value="1"/>
</dbReference>
<evidence type="ECO:0000256" key="12">
    <source>
        <dbReference type="ARBA" id="ARBA00023012"/>
    </source>
</evidence>
<dbReference type="PROSITE" id="PS50885">
    <property type="entry name" value="HAMP"/>
    <property type="match status" value="1"/>
</dbReference>
<evidence type="ECO:0000256" key="6">
    <source>
        <dbReference type="ARBA" id="ARBA00022679"/>
    </source>
</evidence>
<feature type="transmembrane region" description="Helical" evidence="14">
    <location>
        <begin position="15"/>
        <end position="37"/>
    </location>
</feature>
<feature type="domain" description="HAMP" evidence="16">
    <location>
        <begin position="325"/>
        <end position="377"/>
    </location>
</feature>
<keyword evidence="8" id="KW-0547">Nucleotide-binding</keyword>
<dbReference type="InterPro" id="IPR005467">
    <property type="entry name" value="His_kinase_dom"/>
</dbReference>
<keyword evidence="13 14" id="KW-0472">Membrane</keyword>
<keyword evidence="9 17" id="KW-0418">Kinase</keyword>
<keyword evidence="4" id="KW-1003">Cell membrane</keyword>
<evidence type="ECO:0000256" key="4">
    <source>
        <dbReference type="ARBA" id="ARBA00022475"/>
    </source>
</evidence>
<evidence type="ECO:0000256" key="9">
    <source>
        <dbReference type="ARBA" id="ARBA00022777"/>
    </source>
</evidence>
<dbReference type="PANTHER" id="PTHR34220">
    <property type="entry name" value="SENSOR HISTIDINE KINASE YPDA"/>
    <property type="match status" value="1"/>
</dbReference>
<gene>
    <name evidence="17" type="ORF">FPL14_25880</name>
</gene>
<dbReference type="Proteomes" id="UP000515679">
    <property type="component" value="Chromosome"/>
</dbReference>
<dbReference type="SMART" id="SM00304">
    <property type="entry name" value="HAMP"/>
    <property type="match status" value="1"/>
</dbReference>
<evidence type="ECO:0000259" key="15">
    <source>
        <dbReference type="PROSITE" id="PS50109"/>
    </source>
</evidence>
<dbReference type="RefSeq" id="WP_182300449.1">
    <property type="nucleotide sequence ID" value="NZ_CP041969.1"/>
</dbReference>
<keyword evidence="5" id="KW-0597">Phosphoprotein</keyword>